<keyword evidence="1" id="KW-0472">Membrane</keyword>
<name>A0ABQ6JMG6_9ACTN</name>
<accession>A0ABQ6JMG6</accession>
<keyword evidence="1" id="KW-1133">Transmembrane helix</keyword>
<gene>
    <name evidence="3" type="ORF">GCM10025868_36950</name>
</gene>
<sequence>MAGPCGSLGDDVYQRARPGLVTRAAQWLLDHLGRLQAPGVAPDARTGVVLLALVVIVVVVVVLLRTGRLRGPGRVGASRTVFGEVERSAAEHRRLADAAADAGEWGVAVRERFRAVVRSLEERTVLDARPGRTAHEVAVEAGVLLPALADDLARCAGVFDAVAYGGRPATAQHDRVVRDLDAAVGEARPTWAPVAT</sequence>
<keyword evidence="1" id="KW-0812">Transmembrane</keyword>
<evidence type="ECO:0000313" key="3">
    <source>
        <dbReference type="EMBL" id="GMA88445.1"/>
    </source>
</evidence>
<proteinExistence type="predicted"/>
<protein>
    <recommendedName>
        <fullName evidence="2">Protein-glutamine gamma-glutamyltransferase-like C-terminal domain-containing protein</fullName>
    </recommendedName>
</protein>
<dbReference type="InterPro" id="IPR025403">
    <property type="entry name" value="TgpA-like_C"/>
</dbReference>
<comment type="caution">
    <text evidence="3">The sequence shown here is derived from an EMBL/GenBank/DDBJ whole genome shotgun (WGS) entry which is preliminary data.</text>
</comment>
<evidence type="ECO:0000259" key="2">
    <source>
        <dbReference type="Pfam" id="PF13559"/>
    </source>
</evidence>
<dbReference type="EMBL" id="BSUZ01000001">
    <property type="protein sequence ID" value="GMA88445.1"/>
    <property type="molecule type" value="Genomic_DNA"/>
</dbReference>
<dbReference type="Proteomes" id="UP001157017">
    <property type="component" value="Unassembled WGS sequence"/>
</dbReference>
<feature type="domain" description="Protein-glutamine gamma-glutamyltransferase-like C-terminal" evidence="2">
    <location>
        <begin position="112"/>
        <end position="181"/>
    </location>
</feature>
<organism evidence="3 4">
    <name type="scientific">Angustibacter aerolatus</name>
    <dbReference type="NCBI Taxonomy" id="1162965"/>
    <lineage>
        <taxon>Bacteria</taxon>
        <taxon>Bacillati</taxon>
        <taxon>Actinomycetota</taxon>
        <taxon>Actinomycetes</taxon>
        <taxon>Kineosporiales</taxon>
        <taxon>Kineosporiaceae</taxon>
    </lineage>
</organism>
<evidence type="ECO:0000256" key="1">
    <source>
        <dbReference type="SAM" id="Phobius"/>
    </source>
</evidence>
<dbReference type="Pfam" id="PF13559">
    <property type="entry name" value="DUF4129"/>
    <property type="match status" value="1"/>
</dbReference>
<feature type="transmembrane region" description="Helical" evidence="1">
    <location>
        <begin position="44"/>
        <end position="64"/>
    </location>
</feature>
<keyword evidence="4" id="KW-1185">Reference proteome</keyword>
<reference evidence="4" key="1">
    <citation type="journal article" date="2019" name="Int. J. Syst. Evol. Microbiol.">
        <title>The Global Catalogue of Microorganisms (GCM) 10K type strain sequencing project: providing services to taxonomists for standard genome sequencing and annotation.</title>
        <authorList>
            <consortium name="The Broad Institute Genomics Platform"/>
            <consortium name="The Broad Institute Genome Sequencing Center for Infectious Disease"/>
            <person name="Wu L."/>
            <person name="Ma J."/>
        </authorList>
    </citation>
    <scope>NUCLEOTIDE SEQUENCE [LARGE SCALE GENOMIC DNA]</scope>
    <source>
        <strain evidence="4">NBRC 108730</strain>
    </source>
</reference>
<evidence type="ECO:0000313" key="4">
    <source>
        <dbReference type="Proteomes" id="UP001157017"/>
    </source>
</evidence>